<evidence type="ECO:0000256" key="8">
    <source>
        <dbReference type="SAM" id="MobiDB-lite"/>
    </source>
</evidence>
<dbReference type="EMBL" id="JAPWDS010000005">
    <property type="protein sequence ID" value="KAJ5497386.1"/>
    <property type="molecule type" value="Genomic_DNA"/>
</dbReference>
<dbReference type="Proteomes" id="UP001149954">
    <property type="component" value="Unassembled WGS sequence"/>
</dbReference>
<keyword evidence="7" id="KW-0539">Nucleus</keyword>
<dbReference type="GO" id="GO:0006397">
    <property type="term" value="P:mRNA processing"/>
    <property type="evidence" value="ECO:0007669"/>
    <property type="project" value="UniProtKB-KW"/>
</dbReference>
<feature type="compositionally biased region" description="Basic and acidic residues" evidence="8">
    <location>
        <begin position="111"/>
        <end position="122"/>
    </location>
</feature>
<evidence type="ECO:0000313" key="10">
    <source>
        <dbReference type="EMBL" id="KAJ5497386.1"/>
    </source>
</evidence>
<feature type="compositionally biased region" description="Basic and acidic residues" evidence="8">
    <location>
        <begin position="19"/>
        <end position="28"/>
    </location>
</feature>
<name>A0A9W9XQP1_9EURO</name>
<feature type="region of interest" description="Disordered" evidence="8">
    <location>
        <begin position="1"/>
        <end position="122"/>
    </location>
</feature>
<evidence type="ECO:0000256" key="2">
    <source>
        <dbReference type="ARBA" id="ARBA00010386"/>
    </source>
</evidence>
<dbReference type="InterPro" id="IPR039853">
    <property type="entry name" value="Pinin"/>
</dbReference>
<feature type="compositionally biased region" description="Basic and acidic residues" evidence="8">
    <location>
        <begin position="66"/>
        <end position="87"/>
    </location>
</feature>
<accession>A0A9W9XQP1</accession>
<evidence type="ECO:0000256" key="3">
    <source>
        <dbReference type="ARBA" id="ARBA00022664"/>
    </source>
</evidence>
<feature type="compositionally biased region" description="Basic and acidic residues" evidence="8">
    <location>
        <begin position="242"/>
        <end position="279"/>
    </location>
</feature>
<dbReference type="GO" id="GO:0071013">
    <property type="term" value="C:catalytic step 2 spliceosome"/>
    <property type="evidence" value="ECO:0007669"/>
    <property type="project" value="TreeGrafter"/>
</dbReference>
<feature type="domain" description="Pinin/SDK/MemA protein" evidence="9">
    <location>
        <begin position="84"/>
        <end position="199"/>
    </location>
</feature>
<feature type="compositionally biased region" description="Acidic residues" evidence="8">
    <location>
        <begin position="325"/>
        <end position="339"/>
    </location>
</feature>
<comment type="subcellular location">
    <subcellularLocation>
        <location evidence="1">Nucleus</location>
    </subcellularLocation>
</comment>
<dbReference type="InterPro" id="IPR006786">
    <property type="entry name" value="Pinin_SDK_MemA"/>
</dbReference>
<reference evidence="10" key="1">
    <citation type="submission" date="2022-12" db="EMBL/GenBank/DDBJ databases">
        <authorList>
            <person name="Petersen C."/>
        </authorList>
    </citation>
    <scope>NUCLEOTIDE SEQUENCE</scope>
    <source>
        <strain evidence="10">IBT 29495</strain>
    </source>
</reference>
<feature type="compositionally biased region" description="Polar residues" evidence="8">
    <location>
        <begin position="225"/>
        <end position="241"/>
    </location>
</feature>
<keyword evidence="3" id="KW-0507">mRNA processing</keyword>
<keyword evidence="11" id="KW-1185">Reference proteome</keyword>
<dbReference type="Pfam" id="PF04696">
    <property type="entry name" value="Pinin_SDK_memA"/>
    <property type="match status" value="1"/>
</dbReference>
<protein>
    <recommendedName>
        <fullName evidence="9">Pinin/SDK/MemA protein domain-containing protein</fullName>
    </recommendedName>
</protein>
<proteinExistence type="inferred from homology"/>
<keyword evidence="4" id="KW-0805">Transcription regulation</keyword>
<evidence type="ECO:0000256" key="5">
    <source>
        <dbReference type="ARBA" id="ARBA00023163"/>
    </source>
</evidence>
<dbReference type="PANTHER" id="PTHR12707:SF0">
    <property type="entry name" value="PININ"/>
    <property type="match status" value="1"/>
</dbReference>
<comment type="caution">
    <text evidence="10">The sequence shown here is derived from an EMBL/GenBank/DDBJ whole genome shotgun (WGS) entry which is preliminary data.</text>
</comment>
<gene>
    <name evidence="10" type="ORF">N7463_009373</name>
</gene>
<evidence type="ECO:0000256" key="1">
    <source>
        <dbReference type="ARBA" id="ARBA00004123"/>
    </source>
</evidence>
<organism evidence="10 11">
    <name type="scientific">Penicillium fimorum</name>
    <dbReference type="NCBI Taxonomy" id="1882269"/>
    <lineage>
        <taxon>Eukaryota</taxon>
        <taxon>Fungi</taxon>
        <taxon>Dikarya</taxon>
        <taxon>Ascomycota</taxon>
        <taxon>Pezizomycotina</taxon>
        <taxon>Eurotiomycetes</taxon>
        <taxon>Eurotiomycetidae</taxon>
        <taxon>Eurotiales</taxon>
        <taxon>Aspergillaceae</taxon>
        <taxon>Penicillium</taxon>
    </lineage>
</organism>
<evidence type="ECO:0000256" key="4">
    <source>
        <dbReference type="ARBA" id="ARBA00023015"/>
    </source>
</evidence>
<dbReference type="PANTHER" id="PTHR12707">
    <property type="entry name" value="PINN"/>
    <property type="match status" value="1"/>
</dbReference>
<evidence type="ECO:0000259" key="9">
    <source>
        <dbReference type="Pfam" id="PF04696"/>
    </source>
</evidence>
<feature type="region of interest" description="Disordered" evidence="8">
    <location>
        <begin position="209"/>
        <end position="339"/>
    </location>
</feature>
<dbReference type="GO" id="GO:0008380">
    <property type="term" value="P:RNA splicing"/>
    <property type="evidence" value="ECO:0007669"/>
    <property type="project" value="UniProtKB-KW"/>
</dbReference>
<keyword evidence="5" id="KW-0804">Transcription</keyword>
<evidence type="ECO:0000256" key="7">
    <source>
        <dbReference type="ARBA" id="ARBA00023242"/>
    </source>
</evidence>
<evidence type="ECO:0000256" key="6">
    <source>
        <dbReference type="ARBA" id="ARBA00023187"/>
    </source>
</evidence>
<keyword evidence="6" id="KW-0508">mRNA splicing</keyword>
<reference evidence="10" key="2">
    <citation type="journal article" date="2023" name="IMA Fungus">
        <title>Comparative genomic study of the Penicillium genus elucidates a diverse pangenome and 15 lateral gene transfer events.</title>
        <authorList>
            <person name="Petersen C."/>
            <person name="Sorensen T."/>
            <person name="Nielsen M.R."/>
            <person name="Sondergaard T.E."/>
            <person name="Sorensen J.L."/>
            <person name="Fitzpatrick D.A."/>
            <person name="Frisvad J.C."/>
            <person name="Nielsen K.L."/>
        </authorList>
    </citation>
    <scope>NUCLEOTIDE SEQUENCE</scope>
    <source>
        <strain evidence="10">IBT 29495</strain>
    </source>
</reference>
<dbReference type="AlphaFoldDB" id="A0A9W9XQP1"/>
<comment type="similarity">
    <text evidence="2">Belongs to the pinin family.</text>
</comment>
<sequence>MSEGPETLASAVAVPSQDITHESPELTAKRRKSSVSEYDTKRRRLSSTDNTSPQSHRQRPSSPPPKTDESVETKPTRLRAGRDEDRKRGQRLFGGLLGTLSQSSSSAAQRRRADIEKKQQEKLKSLDAEYGELKKWRKEQRDEIRRKEMPLYEREVMQTRHSNMLAMAHFHKTQAEPALYYKPWQPRPGDESVIKQQIEEAEATVAREVAEFEARYPPEAFAPEQPTQVETQSTEPTQAETKQGDEEQLQKSEEQKTYGRQDQPAPEHEADLTDAKSKETAQGAPDTVGVDNNHQAPDLPKTDETTTNVEESAVQDQHDAHRDDDGGEVVEDNEDTVIY</sequence>
<evidence type="ECO:0000313" key="11">
    <source>
        <dbReference type="Proteomes" id="UP001149954"/>
    </source>
</evidence>
<dbReference type="OrthoDB" id="330772at2759"/>